<protein>
    <submittedName>
        <fullName evidence="2">Uncharacterized protein</fullName>
    </submittedName>
</protein>
<reference evidence="2 3" key="1">
    <citation type="submission" date="2024-09" db="EMBL/GenBank/DDBJ databases">
        <title>Chromosome-scale assembly of Riccia sorocarpa.</title>
        <authorList>
            <person name="Paukszto L."/>
        </authorList>
    </citation>
    <scope>NUCLEOTIDE SEQUENCE [LARGE SCALE GENOMIC DNA]</scope>
    <source>
        <strain evidence="2">LP-2024</strain>
        <tissue evidence="2">Aerial parts of the thallus</tissue>
    </source>
</reference>
<dbReference type="AlphaFoldDB" id="A0ABD3GKD4"/>
<feature type="compositionally biased region" description="Basic and acidic residues" evidence="1">
    <location>
        <begin position="85"/>
        <end position="98"/>
    </location>
</feature>
<sequence>MGERVAAEDDQHKERAGNEQRKSADTSELKLASAEETTSKLEEHDELKSLTGTEERHTQSGNSPASLVVFKASKTQEEALTVGDSQKRDGTWRRRPERGSSQGLEDPDNLMEEGPKGLIRPAEFTGSTPDRGNQNKKRTQEPKPYHKQLLFSQEIEATWRDRLVEVGLAANPVDIPPDRGVEGSTSQDTCLLVSPTTGILEGATGQDSQKE</sequence>
<dbReference type="EMBL" id="JBJQOH010000007">
    <property type="protein sequence ID" value="KAL3679418.1"/>
    <property type="molecule type" value="Genomic_DNA"/>
</dbReference>
<evidence type="ECO:0000313" key="3">
    <source>
        <dbReference type="Proteomes" id="UP001633002"/>
    </source>
</evidence>
<feature type="compositionally biased region" description="Basic and acidic residues" evidence="1">
    <location>
        <begin position="37"/>
        <end position="58"/>
    </location>
</feature>
<gene>
    <name evidence="2" type="ORF">R1sor_022374</name>
</gene>
<keyword evidence="3" id="KW-1185">Reference proteome</keyword>
<feature type="region of interest" description="Disordered" evidence="1">
    <location>
        <begin position="1"/>
        <end position="147"/>
    </location>
</feature>
<comment type="caution">
    <text evidence="2">The sequence shown here is derived from an EMBL/GenBank/DDBJ whole genome shotgun (WGS) entry which is preliminary data.</text>
</comment>
<evidence type="ECO:0000313" key="2">
    <source>
        <dbReference type="EMBL" id="KAL3679418.1"/>
    </source>
</evidence>
<organism evidence="2 3">
    <name type="scientific">Riccia sorocarpa</name>
    <dbReference type="NCBI Taxonomy" id="122646"/>
    <lineage>
        <taxon>Eukaryota</taxon>
        <taxon>Viridiplantae</taxon>
        <taxon>Streptophyta</taxon>
        <taxon>Embryophyta</taxon>
        <taxon>Marchantiophyta</taxon>
        <taxon>Marchantiopsida</taxon>
        <taxon>Marchantiidae</taxon>
        <taxon>Marchantiales</taxon>
        <taxon>Ricciaceae</taxon>
        <taxon>Riccia</taxon>
    </lineage>
</organism>
<dbReference type="Proteomes" id="UP001633002">
    <property type="component" value="Unassembled WGS sequence"/>
</dbReference>
<evidence type="ECO:0000256" key="1">
    <source>
        <dbReference type="SAM" id="MobiDB-lite"/>
    </source>
</evidence>
<name>A0ABD3GKD4_9MARC</name>
<proteinExistence type="predicted"/>
<accession>A0ABD3GKD4</accession>
<feature type="compositionally biased region" description="Basic and acidic residues" evidence="1">
    <location>
        <begin position="1"/>
        <end position="28"/>
    </location>
</feature>